<evidence type="ECO:0000313" key="2">
    <source>
        <dbReference type="Proteomes" id="UP001431754"/>
    </source>
</evidence>
<reference evidence="1" key="1">
    <citation type="submission" date="2023-04" db="EMBL/GenBank/DDBJ databases">
        <title>Virulent bacteriophage PVP-XSN from an Vibrio parahaemolyticus isolate: Characterization and complete genome sequence.</title>
        <authorList>
            <person name="Qi T."/>
            <person name="Lyu S."/>
            <person name="Liu L."/>
            <person name="Guo Q."/>
            <person name="Shen W."/>
            <person name="Han M."/>
            <person name="Xiong F."/>
            <person name="Lou B."/>
            <person name="Xu H."/>
        </authorList>
    </citation>
    <scope>NUCLEOTIDE SEQUENCE</scope>
</reference>
<dbReference type="Proteomes" id="UP001431754">
    <property type="component" value="Segment"/>
</dbReference>
<evidence type="ECO:0000313" key="1">
    <source>
        <dbReference type="EMBL" id="WJZ69991.1"/>
    </source>
</evidence>
<protein>
    <recommendedName>
        <fullName evidence="3">Minor tail protein Z</fullName>
    </recommendedName>
</protein>
<evidence type="ECO:0008006" key="3">
    <source>
        <dbReference type="Google" id="ProtNLM"/>
    </source>
</evidence>
<accession>A0AAX3Y6G2</accession>
<gene>
    <name evidence="1" type="ORF">PVP_XSN000012</name>
</gene>
<sequence length="187" mass="20830">MSQSIVRLNAKQIERAELLLRNIPGWANKVMARVLNRSTQTARASMVSEVREEYTAKAKAIRNTISIKKASSSRPEAVVESVGSPLPLRDFKVNPRTQNGRRRTPIRVSVKKGNSHSFGSAFVLRTGGSINVFERVGKRRLPIRKMFGPSVPQMIGNESVINRIAVRTESTAEKRLDHEIDRLLSGG</sequence>
<dbReference type="EMBL" id="OQ851295">
    <property type="protein sequence ID" value="WJZ69991.1"/>
    <property type="molecule type" value="Genomic_DNA"/>
</dbReference>
<organism evidence="1 2">
    <name type="scientific">Vibrio phage PVP-XSN</name>
    <dbReference type="NCBI Taxonomy" id="3056214"/>
    <lineage>
        <taxon>Viruses</taxon>
        <taxon>Duplodnaviria</taxon>
        <taxon>Heunggongvirae</taxon>
        <taxon>Uroviricota</taxon>
        <taxon>Caudoviricetes</taxon>
    </lineage>
</organism>
<proteinExistence type="predicted"/>
<dbReference type="InterPro" id="IPR010633">
    <property type="entry name" value="Phage_lambda_GpZ"/>
</dbReference>
<dbReference type="Pfam" id="PF06763">
    <property type="entry name" value="Minor_tail_Z"/>
    <property type="match status" value="1"/>
</dbReference>
<name>A0AAX3Y6G2_9CAUD</name>